<dbReference type="Proteomes" id="UP001560685">
    <property type="component" value="Unassembled WGS sequence"/>
</dbReference>
<dbReference type="InterPro" id="IPR014710">
    <property type="entry name" value="RmlC-like_jellyroll"/>
</dbReference>
<dbReference type="Pfam" id="PF05995">
    <property type="entry name" value="CDO_I"/>
    <property type="match status" value="1"/>
</dbReference>
<dbReference type="RefSeq" id="WP_369314501.1">
    <property type="nucleotide sequence ID" value="NZ_JBEHZE010000001.1"/>
</dbReference>
<evidence type="ECO:0000256" key="4">
    <source>
        <dbReference type="ARBA" id="ARBA00023002"/>
    </source>
</evidence>
<evidence type="ECO:0000256" key="1">
    <source>
        <dbReference type="ARBA" id="ARBA00006622"/>
    </source>
</evidence>
<comment type="similarity">
    <text evidence="1">Belongs to the cysteine dioxygenase family.</text>
</comment>
<evidence type="ECO:0000256" key="5">
    <source>
        <dbReference type="ARBA" id="ARBA00023004"/>
    </source>
</evidence>
<keyword evidence="7" id="KW-1185">Reference proteome</keyword>
<keyword evidence="3 6" id="KW-0223">Dioxygenase</keyword>
<sequence>MIQSTPTFESPTAATHKTPDFVLKTRDDIRDSLQASSSHHRNNLLKECVKAAAKNSDFERYITAPKPGAYDRAIIYTDPAFYFSLMMLTWAPGAKTPIHGHNSYGFVGICSGKIAVECFERVNLGDSQFSIVPNYSCISNAGDVADAHSGAEGIHRLSNPTTRQAVSLHLYRMDLSEDPAAINDVYEERRLSSL</sequence>
<gene>
    <name evidence="6" type="ORF">ABFZ84_13270</name>
</gene>
<organism evidence="6 7">
    <name type="scientific">Hyphococcus lacteus</name>
    <dbReference type="NCBI Taxonomy" id="3143536"/>
    <lineage>
        <taxon>Bacteria</taxon>
        <taxon>Pseudomonadati</taxon>
        <taxon>Pseudomonadota</taxon>
        <taxon>Alphaproteobacteria</taxon>
        <taxon>Parvularculales</taxon>
        <taxon>Parvularculaceae</taxon>
        <taxon>Hyphococcus</taxon>
    </lineage>
</organism>
<evidence type="ECO:0000256" key="2">
    <source>
        <dbReference type="ARBA" id="ARBA00022723"/>
    </source>
</evidence>
<protein>
    <submittedName>
        <fullName evidence="6">Cysteine dioxygenase family protein</fullName>
    </submittedName>
</protein>
<keyword evidence="5" id="KW-0408">Iron</keyword>
<dbReference type="Gene3D" id="2.60.120.10">
    <property type="entry name" value="Jelly Rolls"/>
    <property type="match status" value="1"/>
</dbReference>
<dbReference type="EMBL" id="JBEHZE010000001">
    <property type="protein sequence ID" value="MEX6634520.1"/>
    <property type="molecule type" value="Genomic_DNA"/>
</dbReference>
<evidence type="ECO:0000313" key="7">
    <source>
        <dbReference type="Proteomes" id="UP001560685"/>
    </source>
</evidence>
<dbReference type="SUPFAM" id="SSF51182">
    <property type="entry name" value="RmlC-like cupins"/>
    <property type="match status" value="1"/>
</dbReference>
<reference evidence="6 7" key="1">
    <citation type="submission" date="2024-05" db="EMBL/GenBank/DDBJ databases">
        <title>Three bacterial strains, DH-69, EH-24, and ECK-19 isolated from coastal sediments.</title>
        <authorList>
            <person name="Ye Y.-Q."/>
            <person name="Du Z.-J."/>
        </authorList>
    </citation>
    <scope>NUCLEOTIDE SEQUENCE [LARGE SCALE GENOMIC DNA]</scope>
    <source>
        <strain evidence="6 7">ECK-19</strain>
    </source>
</reference>
<keyword evidence="2" id="KW-0479">Metal-binding</keyword>
<dbReference type="InterPro" id="IPR010300">
    <property type="entry name" value="CDO_1"/>
</dbReference>
<evidence type="ECO:0000256" key="3">
    <source>
        <dbReference type="ARBA" id="ARBA00022964"/>
    </source>
</evidence>
<evidence type="ECO:0000313" key="6">
    <source>
        <dbReference type="EMBL" id="MEX6634520.1"/>
    </source>
</evidence>
<dbReference type="InterPro" id="IPR011051">
    <property type="entry name" value="RmlC_Cupin_sf"/>
</dbReference>
<dbReference type="GO" id="GO:0051213">
    <property type="term" value="F:dioxygenase activity"/>
    <property type="evidence" value="ECO:0007669"/>
    <property type="project" value="UniProtKB-KW"/>
</dbReference>
<dbReference type="PANTHER" id="PTHR12918">
    <property type="entry name" value="CYSTEINE DIOXYGENASE"/>
    <property type="match status" value="1"/>
</dbReference>
<dbReference type="PANTHER" id="PTHR12918:SF1">
    <property type="entry name" value="CYSTEINE DIOXYGENASE TYPE 1"/>
    <property type="match status" value="1"/>
</dbReference>
<name>A0ABV3Z6T5_9PROT</name>
<comment type="caution">
    <text evidence="6">The sequence shown here is derived from an EMBL/GenBank/DDBJ whole genome shotgun (WGS) entry which is preliminary data.</text>
</comment>
<proteinExistence type="inferred from homology"/>
<keyword evidence="4" id="KW-0560">Oxidoreductase</keyword>
<accession>A0ABV3Z6T5</accession>
<dbReference type="CDD" id="cd10548">
    <property type="entry name" value="cupin_CDO"/>
    <property type="match status" value="1"/>
</dbReference>